<sequence length="405" mass="42991">MTGTPTTPVMAAQPAADQTAASQPAGRRVTLPSGELDLRLERSALPLDDLLDFAVRRNPKRGFLFVSRVLGKHIPVRPSVAAGTHAALAAALPPLTRPHFIGLAETATALGEGVFRAWQAPHPPAADSLADGSWLTAAGRGTFQHTTRYHQRAPLLLRFDEPHSHAPAHLVYDPGEAARAAQELVLIDDELSTGTTLENLAREWLALHPHVRRVVLVSLTDWCVRRDAVQAALPVPVEFVSLSRGTFTFTPDPAWTPATLPAVTGDGGDRSALLPARSARLGHPGGPDLSAWTAPGADADLRGGPLLVLGTGEYQFPAFALARTLEARGLDVHWSATTRSPVLPGLAIGSALTFTDNVGDGIPNYLYNVRPEAYARILVTFEGACQPDPALMGALGPHARAVRLS</sequence>
<reference evidence="4 5" key="1">
    <citation type="submission" date="2024-02" db="EMBL/GenBank/DDBJ databases">
        <title>Deinococcus caeni NBRC 101312.</title>
        <authorList>
            <person name="Ichikawa N."/>
            <person name="Katano-Makiyama Y."/>
            <person name="Hidaka K."/>
        </authorList>
    </citation>
    <scope>NUCLEOTIDE SEQUENCE [LARGE SCALE GENOMIC DNA]</scope>
    <source>
        <strain evidence="4 5">NBRC 101312</strain>
    </source>
</reference>
<dbReference type="InterPro" id="IPR011214">
    <property type="entry name" value="UCP020967"/>
</dbReference>
<evidence type="ECO:0000313" key="4">
    <source>
        <dbReference type="EMBL" id="GAA5440366.1"/>
    </source>
</evidence>
<comment type="caution">
    <text evidence="4">The sequence shown here is derived from an EMBL/GenBank/DDBJ whole genome shotgun (WGS) entry which is preliminary data.</text>
</comment>
<feature type="region of interest" description="Disordered" evidence="1">
    <location>
        <begin position="1"/>
        <end position="27"/>
    </location>
</feature>
<dbReference type="PIRSF" id="PIRSF020967">
    <property type="entry name" value="UCP020967"/>
    <property type="match status" value="1"/>
</dbReference>
<gene>
    <name evidence="4" type="ORF">Dcae01_01879</name>
</gene>
<protein>
    <recommendedName>
        <fullName evidence="6">Phosphoribosyltransferase</fullName>
    </recommendedName>
</protein>
<dbReference type="Proteomes" id="UP001423409">
    <property type="component" value="Unassembled WGS sequence"/>
</dbReference>
<feature type="domain" description="Orotate phosphoribosyltransferase-like" evidence="3">
    <location>
        <begin position="50"/>
        <end position="245"/>
    </location>
</feature>
<dbReference type="Pfam" id="PF12500">
    <property type="entry name" value="TRSP"/>
    <property type="match status" value="1"/>
</dbReference>
<accession>A0ABP9UC71</accession>
<organism evidence="4 5">
    <name type="scientific">Deinococcus caeni</name>
    <dbReference type="NCBI Taxonomy" id="569127"/>
    <lineage>
        <taxon>Bacteria</taxon>
        <taxon>Thermotogati</taxon>
        <taxon>Deinococcota</taxon>
        <taxon>Deinococci</taxon>
        <taxon>Deinococcales</taxon>
        <taxon>Deinococcaceae</taxon>
        <taxon>Deinococcus</taxon>
    </lineage>
</organism>
<dbReference type="Pfam" id="PF15609">
    <property type="entry name" value="PRTase_2"/>
    <property type="match status" value="1"/>
</dbReference>
<feature type="compositionally biased region" description="Low complexity" evidence="1">
    <location>
        <begin position="11"/>
        <end position="25"/>
    </location>
</feature>
<feature type="domain" description="TRSP" evidence="2">
    <location>
        <begin position="301"/>
        <end position="388"/>
    </location>
</feature>
<dbReference type="InterPro" id="IPR022537">
    <property type="entry name" value="TRSP_dom"/>
</dbReference>
<proteinExistence type="predicted"/>
<dbReference type="RefSeq" id="WP_345444900.1">
    <property type="nucleotide sequence ID" value="NZ_BAABQU010000020.1"/>
</dbReference>
<name>A0ABP9UC71_9DEIO</name>
<evidence type="ECO:0000313" key="5">
    <source>
        <dbReference type="Proteomes" id="UP001423409"/>
    </source>
</evidence>
<keyword evidence="5" id="KW-1185">Reference proteome</keyword>
<dbReference type="EMBL" id="BAABQU010000020">
    <property type="protein sequence ID" value="GAA5440366.1"/>
    <property type="molecule type" value="Genomic_DNA"/>
</dbReference>
<evidence type="ECO:0008006" key="6">
    <source>
        <dbReference type="Google" id="ProtNLM"/>
    </source>
</evidence>
<evidence type="ECO:0000256" key="1">
    <source>
        <dbReference type="SAM" id="MobiDB-lite"/>
    </source>
</evidence>
<dbReference type="InterPro" id="IPR041688">
    <property type="entry name" value="PRTase_2"/>
</dbReference>
<evidence type="ECO:0000259" key="3">
    <source>
        <dbReference type="Pfam" id="PF15609"/>
    </source>
</evidence>
<evidence type="ECO:0000259" key="2">
    <source>
        <dbReference type="Pfam" id="PF12500"/>
    </source>
</evidence>